<evidence type="ECO:0000256" key="5">
    <source>
        <dbReference type="ARBA" id="ARBA00022833"/>
    </source>
</evidence>
<keyword evidence="2" id="KW-0479">Metal-binding</keyword>
<sequence length="728" mass="81266">MVLAESPGAEPRGDASPVAASRVFNCTQCKSKFNRQAHLKRHQKSHRADKPFSCLYCKLSSSRKDVITRHTRNFHPDKMRTPSNGNSRSRSSLSPRRAASIQEQSDLDGTASDKEPRRMSTLGTSLSQDSDVTSAVYESFGDSISRENRLLGLDAPTVTSTDMLDIWGDFQFADPAMSQLIGPDVLLLPDMAPQNHQGIRFPPLQAPPSPVSSTSIASCPPESRGAFYIEDEQYQRAKQNYDAVTTSERFSSYRFPSKFAVSRFVRGFFEYMAPHMPIVHLPTFNIISTPAPLLIEIMACGALYAKEPTAAQSLHVAALLLMRKHGESALFHNKDTKGQLWPLQTSLLVYYLDAFSGNSLAEGRSIQTLSQVMTLAHEAIRELEVPETPTYKEWVHHETLNRCLSAIVILSAALFLDSPERCSLLTIQHTRFPLPSSASLWSKDESCWKRPNETFYSTDTVKLVLDGYELPPQNSDFGFATIVSAVVCHICAFESLFGAQHPDLFNTFIEKMDGPVQVLKNAWKEQSSTQFLIESSVSHMAHTTRSMILSTSFHLYGSQQLRTMRESLQSPALFDWASLETSSDICLTARLEKALIMAAEMLRSDCQTGLGYIKSVGLHKFAPLTFIAPYEGTLLLCWYLQSKKSDRSLHPVVDKLISDAISEADGWVDLRHESPEVFPLELYAKLFDSSLWHCLYDVCQRLTRLKQQLLVASSNTADFECIVASGLG</sequence>
<dbReference type="OrthoDB" id="654211at2759"/>
<accession>A0A0J9UT69</accession>
<dbReference type="InterPro" id="IPR007219">
    <property type="entry name" value="XnlR_reg_dom"/>
</dbReference>
<evidence type="ECO:0000313" key="11">
    <source>
        <dbReference type="Proteomes" id="UP000009097"/>
    </source>
</evidence>
<evidence type="ECO:0000256" key="6">
    <source>
        <dbReference type="ARBA" id="ARBA00023242"/>
    </source>
</evidence>
<dbReference type="GO" id="GO:0000785">
    <property type="term" value="C:chromatin"/>
    <property type="evidence" value="ECO:0007669"/>
    <property type="project" value="TreeGrafter"/>
</dbReference>
<comment type="subcellular location">
    <subcellularLocation>
        <location evidence="1">Nucleus</location>
    </subcellularLocation>
</comment>
<keyword evidence="3" id="KW-0677">Repeat</keyword>
<dbReference type="GO" id="GO:0005634">
    <property type="term" value="C:nucleus"/>
    <property type="evidence" value="ECO:0007669"/>
    <property type="project" value="UniProtKB-SubCell"/>
</dbReference>
<dbReference type="AlphaFoldDB" id="A0A0J9UT69"/>
<feature type="domain" description="C2H2-type" evidence="9">
    <location>
        <begin position="24"/>
        <end position="51"/>
    </location>
</feature>
<dbReference type="GeneID" id="28946761"/>
<dbReference type="GO" id="GO:0006351">
    <property type="term" value="P:DNA-templated transcription"/>
    <property type="evidence" value="ECO:0007669"/>
    <property type="project" value="InterPro"/>
</dbReference>
<dbReference type="RefSeq" id="XP_018239561.1">
    <property type="nucleotide sequence ID" value="XM_018382775.1"/>
</dbReference>
<dbReference type="SMART" id="SM00355">
    <property type="entry name" value="ZnF_C2H2"/>
    <property type="match status" value="2"/>
</dbReference>
<dbReference type="InterPro" id="IPR051059">
    <property type="entry name" value="VerF-like"/>
</dbReference>
<name>A0A0J9UT69_FUSO4</name>
<keyword evidence="5" id="KW-0862">Zinc</keyword>
<evidence type="ECO:0000256" key="1">
    <source>
        <dbReference type="ARBA" id="ARBA00004123"/>
    </source>
</evidence>
<organism evidence="10 11">
    <name type="scientific">Fusarium oxysporum f. sp. lycopersici (strain 4287 / CBS 123668 / FGSC 9935 / NRRL 34936)</name>
    <name type="common">Fusarium vascular wilt of tomato</name>
    <dbReference type="NCBI Taxonomy" id="426428"/>
    <lineage>
        <taxon>Eukaryota</taxon>
        <taxon>Fungi</taxon>
        <taxon>Dikarya</taxon>
        <taxon>Ascomycota</taxon>
        <taxon>Pezizomycotina</taxon>
        <taxon>Sordariomycetes</taxon>
        <taxon>Hypocreomycetidae</taxon>
        <taxon>Hypocreales</taxon>
        <taxon>Nectriaceae</taxon>
        <taxon>Fusarium</taxon>
        <taxon>Fusarium oxysporum species complex</taxon>
    </lineage>
</organism>
<evidence type="ECO:0000259" key="9">
    <source>
        <dbReference type="PROSITE" id="PS50157"/>
    </source>
</evidence>
<protein>
    <recommendedName>
        <fullName evidence="9">C2H2-type domain-containing protein</fullName>
    </recommendedName>
</protein>
<evidence type="ECO:0000256" key="8">
    <source>
        <dbReference type="SAM" id="MobiDB-lite"/>
    </source>
</evidence>
<feature type="compositionally biased region" description="Basic and acidic residues" evidence="8">
    <location>
        <begin position="68"/>
        <end position="80"/>
    </location>
</feature>
<evidence type="ECO:0000256" key="7">
    <source>
        <dbReference type="PROSITE-ProRule" id="PRU00042"/>
    </source>
</evidence>
<dbReference type="Gene3D" id="3.30.160.60">
    <property type="entry name" value="Classic Zinc Finger"/>
    <property type="match status" value="1"/>
</dbReference>
<evidence type="ECO:0000256" key="3">
    <source>
        <dbReference type="ARBA" id="ARBA00022737"/>
    </source>
</evidence>
<evidence type="ECO:0000313" key="10">
    <source>
        <dbReference type="EMBL" id="KNB01516.1"/>
    </source>
</evidence>
<dbReference type="Proteomes" id="UP000009097">
    <property type="component" value="Unassembled WGS sequence"/>
</dbReference>
<dbReference type="GO" id="GO:0000981">
    <property type="term" value="F:DNA-binding transcription factor activity, RNA polymerase II-specific"/>
    <property type="evidence" value="ECO:0007669"/>
    <property type="project" value="InterPro"/>
</dbReference>
<dbReference type="PANTHER" id="PTHR40626:SF11">
    <property type="entry name" value="ZINC FINGER PROTEIN YPR022C"/>
    <property type="match status" value="1"/>
</dbReference>
<dbReference type="InterPro" id="IPR013087">
    <property type="entry name" value="Znf_C2H2_type"/>
</dbReference>
<dbReference type="VEuPathDB" id="FungiDB:FOXG_04741"/>
<proteinExistence type="predicted"/>
<reference evidence="10" key="2">
    <citation type="journal article" date="2010" name="Nature">
        <title>Comparative genomics reveals mobile pathogenicity chromosomes in Fusarium.</title>
        <authorList>
            <person name="Ma L.J."/>
            <person name="van der Does H.C."/>
            <person name="Borkovich K.A."/>
            <person name="Coleman J.J."/>
            <person name="Daboussi M.J."/>
            <person name="Di Pietro A."/>
            <person name="Dufresne M."/>
            <person name="Freitag M."/>
            <person name="Grabherr M."/>
            <person name="Henrissat B."/>
            <person name="Houterman P.M."/>
            <person name="Kang S."/>
            <person name="Shim W.B."/>
            <person name="Woloshuk C."/>
            <person name="Xie X."/>
            <person name="Xu J.R."/>
            <person name="Antoniw J."/>
            <person name="Baker S.E."/>
            <person name="Bluhm B.H."/>
            <person name="Breakspear A."/>
            <person name="Brown D.W."/>
            <person name="Butchko R.A."/>
            <person name="Chapman S."/>
            <person name="Coulson R."/>
            <person name="Coutinho P.M."/>
            <person name="Danchin E.G."/>
            <person name="Diener A."/>
            <person name="Gale L.R."/>
            <person name="Gardiner D.M."/>
            <person name="Goff S."/>
            <person name="Hammond-Kosack K.E."/>
            <person name="Hilburn K."/>
            <person name="Hua-Van A."/>
            <person name="Jonkers W."/>
            <person name="Kazan K."/>
            <person name="Kodira C.D."/>
            <person name="Koehrsen M."/>
            <person name="Kumar L."/>
            <person name="Lee Y.H."/>
            <person name="Li L."/>
            <person name="Manners J.M."/>
            <person name="Miranda-Saavedra D."/>
            <person name="Mukherjee M."/>
            <person name="Park G."/>
            <person name="Park J."/>
            <person name="Park S.Y."/>
            <person name="Proctor R.H."/>
            <person name="Regev A."/>
            <person name="Ruiz-Roldan M.C."/>
            <person name="Sain D."/>
            <person name="Sakthikumar S."/>
            <person name="Sykes S."/>
            <person name="Schwartz D.C."/>
            <person name="Turgeon B.G."/>
            <person name="Wapinski I."/>
            <person name="Yoder O."/>
            <person name="Young S."/>
            <person name="Zeng Q."/>
            <person name="Zhou S."/>
            <person name="Galagan J."/>
            <person name="Cuomo C.A."/>
            <person name="Kistler H.C."/>
            <person name="Rep M."/>
        </authorList>
    </citation>
    <scope>NUCLEOTIDE SEQUENCE [LARGE SCALE GENOMIC DNA]</scope>
    <source>
        <strain evidence="10">4287</strain>
    </source>
</reference>
<dbReference type="EMBL" id="DS231700">
    <property type="protein sequence ID" value="KNB01516.1"/>
    <property type="molecule type" value="Genomic_DNA"/>
</dbReference>
<feature type="region of interest" description="Disordered" evidence="8">
    <location>
        <begin position="68"/>
        <end position="128"/>
    </location>
</feature>
<evidence type="ECO:0000256" key="2">
    <source>
        <dbReference type="ARBA" id="ARBA00022723"/>
    </source>
</evidence>
<dbReference type="SUPFAM" id="SSF57667">
    <property type="entry name" value="beta-beta-alpha zinc fingers"/>
    <property type="match status" value="1"/>
</dbReference>
<dbReference type="GO" id="GO:0000978">
    <property type="term" value="F:RNA polymerase II cis-regulatory region sequence-specific DNA binding"/>
    <property type="evidence" value="ECO:0007669"/>
    <property type="project" value="InterPro"/>
</dbReference>
<gene>
    <name evidence="10" type="ORF">FOXG_04741</name>
</gene>
<dbReference type="PANTHER" id="PTHR40626">
    <property type="entry name" value="MIP31509P"/>
    <property type="match status" value="1"/>
</dbReference>
<dbReference type="PROSITE" id="PS00028">
    <property type="entry name" value="ZINC_FINGER_C2H2_1"/>
    <property type="match status" value="1"/>
</dbReference>
<evidence type="ECO:0000256" key="4">
    <source>
        <dbReference type="ARBA" id="ARBA00022771"/>
    </source>
</evidence>
<feature type="compositionally biased region" description="Low complexity" evidence="8">
    <location>
        <begin position="81"/>
        <end position="100"/>
    </location>
</feature>
<dbReference type="CDD" id="cd12148">
    <property type="entry name" value="fungal_TF_MHR"/>
    <property type="match status" value="1"/>
</dbReference>
<dbReference type="KEGG" id="fox:FOXG_04741"/>
<dbReference type="GO" id="GO:0008270">
    <property type="term" value="F:zinc ion binding"/>
    <property type="evidence" value="ECO:0007669"/>
    <property type="project" value="UniProtKB-KW"/>
</dbReference>
<dbReference type="Pfam" id="PF04082">
    <property type="entry name" value="Fungal_trans"/>
    <property type="match status" value="1"/>
</dbReference>
<dbReference type="PROSITE" id="PS50157">
    <property type="entry name" value="ZINC_FINGER_C2H2_2"/>
    <property type="match status" value="1"/>
</dbReference>
<keyword evidence="6" id="KW-0539">Nucleus</keyword>
<reference evidence="10" key="1">
    <citation type="submission" date="2007-04" db="EMBL/GenBank/DDBJ databases">
        <authorList>
            <consortium name="The Broad Institute Genome Sequencing Platform"/>
            <person name="Birren B."/>
            <person name="Lander E."/>
            <person name="Galagan J."/>
            <person name="Nusbaum C."/>
            <person name="Devon K."/>
            <person name="Ma L.-J."/>
            <person name="Jaffe D."/>
            <person name="Butler J."/>
            <person name="Alvarez P."/>
            <person name="Gnerre S."/>
            <person name="Grabherr M."/>
            <person name="Kleber M."/>
            <person name="Mauceli E."/>
            <person name="Brockman W."/>
            <person name="MacCallum I.A."/>
            <person name="Young S."/>
            <person name="LaButti K."/>
            <person name="DeCaprio D."/>
            <person name="Crawford M."/>
            <person name="Koehrsen M."/>
            <person name="Engels R."/>
            <person name="Montgomery P."/>
            <person name="Pearson M."/>
            <person name="Howarth C."/>
            <person name="Larson L."/>
            <person name="White J."/>
            <person name="O'Leary S."/>
            <person name="Kodira C."/>
            <person name="Zeng Q."/>
            <person name="Yandava C."/>
            <person name="Alvarado L."/>
            <person name="Kistler C."/>
            <person name="Shim W.-B."/>
            <person name="Kang S."/>
            <person name="Woloshuk C."/>
        </authorList>
    </citation>
    <scope>NUCLEOTIDE SEQUENCE</scope>
    <source>
        <strain evidence="10">4287</strain>
    </source>
</reference>
<keyword evidence="4 7" id="KW-0863">Zinc-finger</keyword>
<dbReference type="InterPro" id="IPR036236">
    <property type="entry name" value="Znf_C2H2_sf"/>
</dbReference>